<sequence>GASDLTPVAVTTTYLVTVTVDDGVVTHYGEWIYVTELRKYIACNLETGVASFLAPNGTYNVVGSNDTQDLVGRATDVVVNGAAMPDVTITIA</sequence>
<name>X1E5R3_9ZZZZ</name>
<gene>
    <name evidence="1" type="ORF">S01H4_37995</name>
</gene>
<accession>X1E5R3</accession>
<proteinExistence type="predicted"/>
<protein>
    <submittedName>
        <fullName evidence="1">Uncharacterized protein</fullName>
    </submittedName>
</protein>
<reference evidence="1" key="1">
    <citation type="journal article" date="2014" name="Front. Microbiol.">
        <title>High frequency of phylogenetically diverse reductive dehalogenase-homologous genes in deep subseafloor sedimentary metagenomes.</title>
        <authorList>
            <person name="Kawai M."/>
            <person name="Futagami T."/>
            <person name="Toyoda A."/>
            <person name="Takaki Y."/>
            <person name="Nishi S."/>
            <person name="Hori S."/>
            <person name="Arai W."/>
            <person name="Tsubouchi T."/>
            <person name="Morono Y."/>
            <person name="Uchiyama I."/>
            <person name="Ito T."/>
            <person name="Fujiyama A."/>
            <person name="Inagaki F."/>
            <person name="Takami H."/>
        </authorList>
    </citation>
    <scope>NUCLEOTIDE SEQUENCE</scope>
    <source>
        <strain evidence="1">Expedition CK06-06</strain>
    </source>
</reference>
<comment type="caution">
    <text evidence="1">The sequence shown here is derived from an EMBL/GenBank/DDBJ whole genome shotgun (WGS) entry which is preliminary data.</text>
</comment>
<dbReference type="EMBL" id="BART01020451">
    <property type="protein sequence ID" value="GAH03973.1"/>
    <property type="molecule type" value="Genomic_DNA"/>
</dbReference>
<feature type="non-terminal residue" evidence="1">
    <location>
        <position position="1"/>
    </location>
</feature>
<organism evidence="1">
    <name type="scientific">marine sediment metagenome</name>
    <dbReference type="NCBI Taxonomy" id="412755"/>
    <lineage>
        <taxon>unclassified sequences</taxon>
        <taxon>metagenomes</taxon>
        <taxon>ecological metagenomes</taxon>
    </lineage>
</organism>
<evidence type="ECO:0000313" key="1">
    <source>
        <dbReference type="EMBL" id="GAH03973.1"/>
    </source>
</evidence>
<dbReference type="AlphaFoldDB" id="X1E5R3"/>